<dbReference type="CDD" id="cd04187">
    <property type="entry name" value="DPM1_like_bac"/>
    <property type="match status" value="1"/>
</dbReference>
<dbReference type="InterPro" id="IPR050256">
    <property type="entry name" value="Glycosyltransferase_2"/>
</dbReference>
<feature type="transmembrane region" description="Helical" evidence="7">
    <location>
        <begin position="223"/>
        <end position="249"/>
    </location>
</feature>
<dbReference type="RefSeq" id="WP_155216295.1">
    <property type="nucleotide sequence ID" value="NZ_WNHB01000002.1"/>
</dbReference>
<comment type="caution">
    <text evidence="9">The sequence shown here is derived from an EMBL/GenBank/DDBJ whole genome shotgun (WGS) entry which is preliminary data.</text>
</comment>
<keyword evidence="3 9" id="KW-0808">Transferase</keyword>
<dbReference type="EMBL" id="WNHB01000002">
    <property type="protein sequence ID" value="MTT30785.1"/>
    <property type="molecule type" value="Genomic_DNA"/>
</dbReference>
<dbReference type="Proteomes" id="UP000440978">
    <property type="component" value="Unassembled WGS sequence"/>
</dbReference>
<dbReference type="AlphaFoldDB" id="A0A6N8CPG9"/>
<accession>A0A6N8CPG9</accession>
<protein>
    <submittedName>
        <fullName evidence="9">Glycosyltransferase</fullName>
    </submittedName>
</protein>
<evidence type="ECO:0000256" key="2">
    <source>
        <dbReference type="ARBA" id="ARBA00022676"/>
    </source>
</evidence>
<evidence type="ECO:0000256" key="3">
    <source>
        <dbReference type="ARBA" id="ARBA00022679"/>
    </source>
</evidence>
<dbReference type="Pfam" id="PF00535">
    <property type="entry name" value="Glycos_transf_2"/>
    <property type="match status" value="1"/>
</dbReference>
<evidence type="ECO:0000313" key="9">
    <source>
        <dbReference type="EMBL" id="MTT30785.1"/>
    </source>
</evidence>
<reference evidence="9 10" key="1">
    <citation type="submission" date="2019-11" db="EMBL/GenBank/DDBJ databases">
        <title>Terrilactibacillus tamarindus sp. nov. BCM23-1 isolated from bark of Tamarindus indica.</title>
        <authorList>
            <person name="Kingkaew E."/>
            <person name="Tanasupawat S."/>
        </authorList>
    </citation>
    <scope>NUCLEOTIDE SEQUENCE [LARGE SCALE GENOMIC DNA]</scope>
    <source>
        <strain evidence="9 10">BCM23-1</strain>
    </source>
</reference>
<keyword evidence="6 7" id="KW-0472">Membrane</keyword>
<keyword evidence="5 7" id="KW-1133">Transmembrane helix</keyword>
<proteinExistence type="predicted"/>
<feature type="domain" description="Glycosyltransferase 2-like" evidence="8">
    <location>
        <begin position="7"/>
        <end position="177"/>
    </location>
</feature>
<evidence type="ECO:0000256" key="6">
    <source>
        <dbReference type="ARBA" id="ARBA00023136"/>
    </source>
</evidence>
<evidence type="ECO:0000256" key="4">
    <source>
        <dbReference type="ARBA" id="ARBA00022692"/>
    </source>
</evidence>
<evidence type="ECO:0000256" key="5">
    <source>
        <dbReference type="ARBA" id="ARBA00022989"/>
    </source>
</evidence>
<dbReference type="Gene3D" id="3.90.550.10">
    <property type="entry name" value="Spore Coat Polysaccharide Biosynthesis Protein SpsA, Chain A"/>
    <property type="match status" value="1"/>
</dbReference>
<dbReference type="OrthoDB" id="9807778at2"/>
<dbReference type="PANTHER" id="PTHR48090">
    <property type="entry name" value="UNDECAPRENYL-PHOSPHATE 4-DEOXY-4-FORMAMIDO-L-ARABINOSE TRANSFERASE-RELATED"/>
    <property type="match status" value="1"/>
</dbReference>
<keyword evidence="10" id="KW-1185">Reference proteome</keyword>
<dbReference type="SUPFAM" id="SSF53448">
    <property type="entry name" value="Nucleotide-diphospho-sugar transferases"/>
    <property type="match status" value="1"/>
</dbReference>
<dbReference type="GO" id="GO:0016757">
    <property type="term" value="F:glycosyltransferase activity"/>
    <property type="evidence" value="ECO:0007669"/>
    <property type="project" value="UniProtKB-KW"/>
</dbReference>
<dbReference type="PANTHER" id="PTHR48090:SF1">
    <property type="entry name" value="PROPHAGE BACTOPRENOL GLUCOSYL TRANSFERASE HOMOLOG"/>
    <property type="match status" value="1"/>
</dbReference>
<dbReference type="InterPro" id="IPR001173">
    <property type="entry name" value="Glyco_trans_2-like"/>
</dbReference>
<evidence type="ECO:0000256" key="1">
    <source>
        <dbReference type="ARBA" id="ARBA00004141"/>
    </source>
</evidence>
<evidence type="ECO:0000313" key="10">
    <source>
        <dbReference type="Proteomes" id="UP000440978"/>
    </source>
</evidence>
<sequence>MNKPLLTIAVPCCNEEEVLQDTSTQLMRVLTSLIKDNLIQPDSKILFIDDGSRDHTWALIEALIKKSTYFTGLKLTRNFGHQNALLAGLQVAGKYSDCIITIDADLQDDIQVIRTFIERYQEGYDIVYGVRRSRKTDSFFKRNTAQGFYRFMTKLGIKMVYNHADFRLLSKKALKELSRYGEQNMFLRGIIPLLGLTSTEVLYDRKERMAGETKYPLKKMLSFAFNGITSFSIVPIRLIMTVGIMAFFLSSLFGVYALFAKFFGHADSGWTSIMISLWFLGGLLLISVGLIGEYIGKIYEETKHRPRFSVENDLFSTSFKERKIPTPIVKKTRIR</sequence>
<evidence type="ECO:0000256" key="7">
    <source>
        <dbReference type="SAM" id="Phobius"/>
    </source>
</evidence>
<keyword evidence="4 7" id="KW-0812">Transmembrane</keyword>
<comment type="subcellular location">
    <subcellularLocation>
        <location evidence="1">Membrane</location>
        <topology evidence="1">Multi-pass membrane protein</topology>
    </subcellularLocation>
</comment>
<keyword evidence="2" id="KW-0328">Glycosyltransferase</keyword>
<gene>
    <name evidence="9" type="ORF">GMB86_01990</name>
</gene>
<dbReference type="InterPro" id="IPR029044">
    <property type="entry name" value="Nucleotide-diphossugar_trans"/>
</dbReference>
<evidence type="ECO:0000259" key="8">
    <source>
        <dbReference type="Pfam" id="PF00535"/>
    </source>
</evidence>
<name>A0A6N8CPG9_9BACI</name>
<feature type="transmembrane region" description="Helical" evidence="7">
    <location>
        <begin position="269"/>
        <end position="295"/>
    </location>
</feature>
<organism evidence="9 10">
    <name type="scientific">Terrilactibacillus tamarindi</name>
    <dbReference type="NCBI Taxonomy" id="2599694"/>
    <lineage>
        <taxon>Bacteria</taxon>
        <taxon>Bacillati</taxon>
        <taxon>Bacillota</taxon>
        <taxon>Bacilli</taxon>
        <taxon>Bacillales</taxon>
        <taxon>Bacillaceae</taxon>
        <taxon>Terrilactibacillus</taxon>
    </lineage>
</organism>
<dbReference type="GO" id="GO:0005886">
    <property type="term" value="C:plasma membrane"/>
    <property type="evidence" value="ECO:0007669"/>
    <property type="project" value="TreeGrafter"/>
</dbReference>